<comment type="caution">
    <text evidence="1">The sequence shown here is derived from an EMBL/GenBank/DDBJ whole genome shotgun (WGS) entry which is preliminary data.</text>
</comment>
<reference evidence="1 2" key="1">
    <citation type="journal article" date="2016" name="Nat. Commun.">
        <title>Thousands of microbial genomes shed light on interconnected biogeochemical processes in an aquifer system.</title>
        <authorList>
            <person name="Anantharaman K."/>
            <person name="Brown C.T."/>
            <person name="Hug L.A."/>
            <person name="Sharon I."/>
            <person name="Castelle C.J."/>
            <person name="Probst A.J."/>
            <person name="Thomas B.C."/>
            <person name="Singh A."/>
            <person name="Wilkins M.J."/>
            <person name="Karaoz U."/>
            <person name="Brodie E.L."/>
            <person name="Williams K.H."/>
            <person name="Hubbard S.S."/>
            <person name="Banfield J.F."/>
        </authorList>
    </citation>
    <scope>NUCLEOTIDE SEQUENCE [LARGE SCALE GENOMIC DNA]</scope>
</reference>
<organism evidence="1 2">
    <name type="scientific">Candidatus Nomurabacteria bacterium RIFCSPHIGHO2_02_FULL_42_19</name>
    <dbReference type="NCBI Taxonomy" id="1801756"/>
    <lineage>
        <taxon>Bacteria</taxon>
        <taxon>Candidatus Nomuraibacteriota</taxon>
    </lineage>
</organism>
<evidence type="ECO:0000313" key="2">
    <source>
        <dbReference type="Proteomes" id="UP000179275"/>
    </source>
</evidence>
<dbReference type="EMBL" id="MFUG01000002">
    <property type="protein sequence ID" value="OGI76485.1"/>
    <property type="molecule type" value="Genomic_DNA"/>
</dbReference>
<gene>
    <name evidence="1" type="ORF">A3C67_00055</name>
</gene>
<dbReference type="AlphaFoldDB" id="A0A1F6W469"/>
<proteinExistence type="predicted"/>
<dbReference type="STRING" id="1801756.A3C67_00055"/>
<evidence type="ECO:0000313" key="1">
    <source>
        <dbReference type="EMBL" id="OGI76485.1"/>
    </source>
</evidence>
<name>A0A1F6W469_9BACT</name>
<accession>A0A1F6W469</accession>
<sequence>MSPIAQMIWACKKCWKKHNQGMYTALPTRPNSPFNPRIQWPICQTYKCGSIKFEARMEQVEVPAVTDAGG</sequence>
<protein>
    <submittedName>
        <fullName evidence="1">Uncharacterized protein</fullName>
    </submittedName>
</protein>
<dbReference type="Proteomes" id="UP000179275">
    <property type="component" value="Unassembled WGS sequence"/>
</dbReference>